<comment type="caution">
    <text evidence="13">The sequence shown here is derived from an EMBL/GenBank/DDBJ whole genome shotgun (WGS) entry which is preliminary data.</text>
</comment>
<evidence type="ECO:0000313" key="13">
    <source>
        <dbReference type="EMBL" id="RDW92678.1"/>
    </source>
</evidence>
<dbReference type="Pfam" id="PF00933">
    <property type="entry name" value="Glyco_hydro_3"/>
    <property type="match status" value="1"/>
</dbReference>
<keyword evidence="14" id="KW-1185">Reference proteome</keyword>
<evidence type="ECO:0000256" key="1">
    <source>
        <dbReference type="ARBA" id="ARBA00000448"/>
    </source>
</evidence>
<dbReference type="InterPro" id="IPR002772">
    <property type="entry name" value="Glyco_hydro_3_C"/>
</dbReference>
<comment type="pathway">
    <text evidence="2">Glycan metabolism; cellulose degradation.</text>
</comment>
<keyword evidence="7" id="KW-0119">Carbohydrate metabolism</keyword>
<dbReference type="AlphaFoldDB" id="A0A3D8T3V3"/>
<organism evidence="13 14">
    <name type="scientific">Coleophoma crateriformis</name>
    <dbReference type="NCBI Taxonomy" id="565419"/>
    <lineage>
        <taxon>Eukaryota</taxon>
        <taxon>Fungi</taxon>
        <taxon>Dikarya</taxon>
        <taxon>Ascomycota</taxon>
        <taxon>Pezizomycotina</taxon>
        <taxon>Leotiomycetes</taxon>
        <taxon>Helotiales</taxon>
        <taxon>Dermateaceae</taxon>
        <taxon>Coleophoma</taxon>
    </lineage>
</organism>
<evidence type="ECO:0000259" key="12">
    <source>
        <dbReference type="SMART" id="SM01217"/>
    </source>
</evidence>
<evidence type="ECO:0000256" key="5">
    <source>
        <dbReference type="ARBA" id="ARBA00022801"/>
    </source>
</evidence>
<dbReference type="InterPro" id="IPR017853">
    <property type="entry name" value="GH"/>
</dbReference>
<dbReference type="PRINTS" id="PR00133">
    <property type="entry name" value="GLHYDRLASE3"/>
</dbReference>
<protein>
    <recommendedName>
        <fullName evidence="4">beta-glucosidase</fullName>
        <ecNumber evidence="4">3.2.1.21</ecNumber>
    </recommendedName>
</protein>
<dbReference type="SUPFAM" id="SSF52279">
    <property type="entry name" value="Beta-D-glucan exohydrolase, C-terminal domain"/>
    <property type="match status" value="1"/>
</dbReference>
<dbReference type="OrthoDB" id="416222at2759"/>
<evidence type="ECO:0000256" key="7">
    <source>
        <dbReference type="ARBA" id="ARBA00023277"/>
    </source>
</evidence>
<keyword evidence="11" id="KW-0732">Signal</keyword>
<dbReference type="Pfam" id="PF14310">
    <property type="entry name" value="Fn3-like"/>
    <property type="match status" value="1"/>
</dbReference>
<dbReference type="InterPro" id="IPR036962">
    <property type="entry name" value="Glyco_hydro_3_N_sf"/>
</dbReference>
<evidence type="ECO:0000256" key="9">
    <source>
        <dbReference type="ARBA" id="ARBA00023326"/>
    </source>
</evidence>
<dbReference type="InterPro" id="IPR050288">
    <property type="entry name" value="Cellulose_deg_GH3"/>
</dbReference>
<evidence type="ECO:0000256" key="8">
    <source>
        <dbReference type="ARBA" id="ARBA00023295"/>
    </source>
</evidence>
<dbReference type="PANTHER" id="PTHR42715">
    <property type="entry name" value="BETA-GLUCOSIDASE"/>
    <property type="match status" value="1"/>
</dbReference>
<keyword evidence="5" id="KW-0378">Hydrolase</keyword>
<evidence type="ECO:0000256" key="2">
    <source>
        <dbReference type="ARBA" id="ARBA00004987"/>
    </source>
</evidence>
<dbReference type="InterPro" id="IPR036881">
    <property type="entry name" value="Glyco_hydro_3_C_sf"/>
</dbReference>
<gene>
    <name evidence="13" type="ORF">BP5796_02072</name>
</gene>
<evidence type="ECO:0000256" key="6">
    <source>
        <dbReference type="ARBA" id="ARBA00023180"/>
    </source>
</evidence>
<dbReference type="Gene3D" id="2.60.40.10">
    <property type="entry name" value="Immunoglobulins"/>
    <property type="match status" value="1"/>
</dbReference>
<dbReference type="Proteomes" id="UP000256328">
    <property type="component" value="Unassembled WGS sequence"/>
</dbReference>
<dbReference type="EC" id="3.2.1.21" evidence="4"/>
<dbReference type="SMART" id="SM01217">
    <property type="entry name" value="Fn3_like"/>
    <property type="match status" value="1"/>
</dbReference>
<keyword evidence="6" id="KW-0325">Glycoprotein</keyword>
<reference evidence="13 14" key="1">
    <citation type="journal article" date="2018" name="IMA Fungus">
        <title>IMA Genome-F 9: Draft genome sequence of Annulohypoxylon stygium, Aspergillus mulundensis, Berkeleyomyces basicola (syn. Thielaviopsis basicola), Ceratocystis smalleyi, two Cercospora beticola strains, Coleophoma cylindrospora, Fusarium fracticaudum, Phialophora cf. hyalina, and Morchella septimelata.</title>
        <authorList>
            <person name="Wingfield B.D."/>
            <person name="Bills G.F."/>
            <person name="Dong Y."/>
            <person name="Huang W."/>
            <person name="Nel W.J."/>
            <person name="Swalarsk-Parry B.S."/>
            <person name="Vaghefi N."/>
            <person name="Wilken P.M."/>
            <person name="An Z."/>
            <person name="de Beer Z.W."/>
            <person name="De Vos L."/>
            <person name="Chen L."/>
            <person name="Duong T.A."/>
            <person name="Gao Y."/>
            <person name="Hammerbacher A."/>
            <person name="Kikkert J.R."/>
            <person name="Li Y."/>
            <person name="Li H."/>
            <person name="Li K."/>
            <person name="Li Q."/>
            <person name="Liu X."/>
            <person name="Ma X."/>
            <person name="Naidoo K."/>
            <person name="Pethybridge S.J."/>
            <person name="Sun J."/>
            <person name="Steenkamp E.T."/>
            <person name="van der Nest M.A."/>
            <person name="van Wyk S."/>
            <person name="Wingfield M.J."/>
            <person name="Xiong C."/>
            <person name="Yue Q."/>
            <person name="Zhang X."/>
        </authorList>
    </citation>
    <scope>NUCLEOTIDE SEQUENCE [LARGE SCALE GENOMIC DNA]</scope>
    <source>
        <strain evidence="13 14">BP5796</strain>
    </source>
</reference>
<dbReference type="Gene3D" id="3.40.50.1700">
    <property type="entry name" value="Glycoside hydrolase family 3 C-terminal domain"/>
    <property type="match status" value="1"/>
</dbReference>
<comment type="similarity">
    <text evidence="3">Belongs to the glycosyl hydrolase 3 family.</text>
</comment>
<dbReference type="SUPFAM" id="SSF51445">
    <property type="entry name" value="(Trans)glycosidases"/>
    <property type="match status" value="1"/>
</dbReference>
<name>A0A3D8T3V3_9HELO</name>
<dbReference type="EMBL" id="PDLN01000002">
    <property type="protein sequence ID" value="RDW92678.1"/>
    <property type="molecule type" value="Genomic_DNA"/>
</dbReference>
<dbReference type="Pfam" id="PF01915">
    <property type="entry name" value="Glyco_hydro_3_C"/>
    <property type="match status" value="1"/>
</dbReference>
<evidence type="ECO:0000256" key="11">
    <source>
        <dbReference type="SAM" id="SignalP"/>
    </source>
</evidence>
<feature type="region of interest" description="Disordered" evidence="10">
    <location>
        <begin position="197"/>
        <end position="221"/>
    </location>
</feature>
<feature type="chain" id="PRO_5017534270" description="beta-glucosidase" evidence="11">
    <location>
        <begin position="21"/>
        <end position="776"/>
    </location>
</feature>
<dbReference type="PANTHER" id="PTHR42715:SF14">
    <property type="entry name" value="BETA-GLUCOSIDASE D-RELATED"/>
    <property type="match status" value="1"/>
</dbReference>
<evidence type="ECO:0000256" key="10">
    <source>
        <dbReference type="SAM" id="MobiDB-lite"/>
    </source>
</evidence>
<dbReference type="Gene3D" id="3.20.20.300">
    <property type="entry name" value="Glycoside hydrolase, family 3, N-terminal domain"/>
    <property type="match status" value="1"/>
</dbReference>
<comment type="catalytic activity">
    <reaction evidence="1">
        <text>Hydrolysis of terminal, non-reducing beta-D-glucosyl residues with release of beta-D-glucose.</text>
        <dbReference type="EC" id="3.2.1.21"/>
    </reaction>
</comment>
<keyword evidence="9" id="KW-0624">Polysaccharide degradation</keyword>
<dbReference type="InterPro" id="IPR013783">
    <property type="entry name" value="Ig-like_fold"/>
</dbReference>
<dbReference type="InterPro" id="IPR026891">
    <property type="entry name" value="Fn3-like"/>
</dbReference>
<evidence type="ECO:0000256" key="4">
    <source>
        <dbReference type="ARBA" id="ARBA00012744"/>
    </source>
</evidence>
<feature type="domain" description="Fibronectin type III-like" evidence="12">
    <location>
        <begin position="696"/>
        <end position="765"/>
    </location>
</feature>
<evidence type="ECO:0000256" key="3">
    <source>
        <dbReference type="ARBA" id="ARBA00005336"/>
    </source>
</evidence>
<dbReference type="InterPro" id="IPR001764">
    <property type="entry name" value="Glyco_hydro_3_N"/>
</dbReference>
<sequence>MKASLTCSLCALSLLTRGLAATNSSTSSNSSTITTAYLADGYLDLGIASDAYEKAKAFVAPLNNTQKIDIITASSFTSGNSSWTGYENQGGVSGLNKFYYVSAFPMGNSIIQTWSRDLIAAQFKAVGDEFFASGVSLVDSVVIGPLGRVPEGGRSNEAFSPDPFLSGVAAAEAVSGQQSAGVVAGIRHFVLYEQESNRTGSNSGGGGMMKRDTSSSTVYSSNTDDKTIRELYLAPWSAAIHAGAQAVMCAMNLVNGTHSCENNELLSARLKTDLGFAGFVYPDQEAQFTSYGSAIAGLDYSALSGQLWTDDILLAGIANGSFSQERLDDMAVRAVLPYYFVGLDTADLPTLTDQTSYRNVRGNHSALIRKIGGEAIALLKNNVTNGGGLPLSKPESITLFGAHAGAALAGPNFAFSVSGTTSNIYEGHMASGGGSGQTSLPYLITPFNSITQRAVEDNTMLWWVLNNTYTTTTQTGGIQGIGGGTGISPSITNYAAVSEACLVFINSWSGEGADRTELYNTEQDTLVSTVADNCNNTIVVVNVAGTRILEAWIEHENVTAVLYSGGLGQQSGNAIADVLYGDVNPSAKLTNTIAKQASDYPASVCQTVECPFSEGVYIDYRWFDKEDIEPRFPFGHGLSYTEFTYGMVTTTVTNSTALASKYPTGTLGLGGISDMFDEVIKVNTTIANTGAVDGAEVAQLYLSFPDEAEQPIRILRGFEKVTVVAGTTVDVSFSILRRDVSYWNTLAQSWAIASGEYTFSIGSSSRDIRSNATLTI</sequence>
<feature type="signal peptide" evidence="11">
    <location>
        <begin position="1"/>
        <end position="20"/>
    </location>
</feature>
<proteinExistence type="inferred from homology"/>
<dbReference type="GO" id="GO:0008422">
    <property type="term" value="F:beta-glucosidase activity"/>
    <property type="evidence" value="ECO:0007669"/>
    <property type="project" value="UniProtKB-EC"/>
</dbReference>
<keyword evidence="8" id="KW-0326">Glycosidase</keyword>
<accession>A0A3D8T3V3</accession>
<dbReference type="GO" id="GO:0009251">
    <property type="term" value="P:glucan catabolic process"/>
    <property type="evidence" value="ECO:0007669"/>
    <property type="project" value="TreeGrafter"/>
</dbReference>
<evidence type="ECO:0000313" key="14">
    <source>
        <dbReference type="Proteomes" id="UP000256328"/>
    </source>
</evidence>